<dbReference type="GO" id="GO:0000271">
    <property type="term" value="P:polysaccharide biosynthetic process"/>
    <property type="evidence" value="ECO:0007669"/>
    <property type="project" value="TreeGrafter"/>
</dbReference>
<feature type="transmembrane region" description="Helical" evidence="2">
    <location>
        <begin position="333"/>
        <end position="356"/>
    </location>
</feature>
<keyword evidence="4" id="KW-0012">Acyltransferase</keyword>
<dbReference type="Pfam" id="PF01757">
    <property type="entry name" value="Acyl_transf_3"/>
    <property type="match status" value="1"/>
</dbReference>
<sequence>MRCTNGWLQDRRTAIKPQRPNRGNRPDHGLCRPFHRREKRVQPRKAEMVVGSNPTSGWSPDQQRFTALDSWRGIAALAVAWGHIEGPAWFLNNVFHQRTGLAVDFFFVLSGFVIAASYGERLRKGFSIVTFMFLRLARLWPLHVTVVAMFVALELVFLALGDLGFLSGREPFGKSRELSSLPSTILLLQAYTHPQEHPWSTASWSISVEVGLYLLAAVLFAFAKRAGWAFGLGIAGLAGAAMIMRIGFEWIDILRGLLGFGAGLALYEAWKIIRRRPPTVMVATILEVAVILGMVLAIADKVKRPEMVVIFAALILIFAFDRGAVSKMLSARLFVLLGAMSYSIYLIHGMVIGRAFDVLGLVQSRIGVRLVESGLGGADEVVAPGWPSAVIVITMLVSSILAASITWRFIEEPARRWSKRKAAGWS</sequence>
<evidence type="ECO:0000256" key="1">
    <source>
        <dbReference type="SAM" id="MobiDB-lite"/>
    </source>
</evidence>
<organism evidence="4 5">
    <name type="scientific">Erythrobacter insulae</name>
    <dbReference type="NCBI Taxonomy" id="2584124"/>
    <lineage>
        <taxon>Bacteria</taxon>
        <taxon>Pseudomonadati</taxon>
        <taxon>Pseudomonadota</taxon>
        <taxon>Alphaproteobacteria</taxon>
        <taxon>Sphingomonadales</taxon>
        <taxon>Erythrobacteraceae</taxon>
        <taxon>Erythrobacter/Porphyrobacter group</taxon>
        <taxon>Erythrobacter</taxon>
    </lineage>
</organism>
<dbReference type="PANTHER" id="PTHR23028">
    <property type="entry name" value="ACETYLTRANSFERASE"/>
    <property type="match status" value="1"/>
</dbReference>
<feature type="transmembrane region" description="Helical" evidence="2">
    <location>
        <begin position="253"/>
        <end position="273"/>
    </location>
</feature>
<evidence type="ECO:0000256" key="2">
    <source>
        <dbReference type="SAM" id="Phobius"/>
    </source>
</evidence>
<dbReference type="PANTHER" id="PTHR23028:SF131">
    <property type="entry name" value="BLR2367 PROTEIN"/>
    <property type="match status" value="1"/>
</dbReference>
<dbReference type="EMBL" id="VHJK01000001">
    <property type="protein sequence ID" value="TRD10779.1"/>
    <property type="molecule type" value="Genomic_DNA"/>
</dbReference>
<dbReference type="Proteomes" id="UP000316343">
    <property type="component" value="Unassembled WGS sequence"/>
</dbReference>
<feature type="transmembrane region" description="Helical" evidence="2">
    <location>
        <begin position="280"/>
        <end position="299"/>
    </location>
</feature>
<keyword evidence="2" id="KW-1133">Transmembrane helix</keyword>
<gene>
    <name evidence="4" type="ORF">FGU71_02110</name>
</gene>
<keyword evidence="2" id="KW-0472">Membrane</keyword>
<reference evidence="4 5" key="1">
    <citation type="submission" date="2019-06" db="EMBL/GenBank/DDBJ databases">
        <title>Erythrobacter insulae sp. nov., isolated from a tidal flat.</title>
        <authorList>
            <person name="Yoon J.-H."/>
        </authorList>
    </citation>
    <scope>NUCLEOTIDE SEQUENCE [LARGE SCALE GENOMIC DNA]</scope>
    <source>
        <strain evidence="4 5">JBTF-M21</strain>
    </source>
</reference>
<accession>A0A547P9H0</accession>
<feature type="region of interest" description="Disordered" evidence="1">
    <location>
        <begin position="1"/>
        <end position="32"/>
    </location>
</feature>
<feature type="transmembrane region" description="Helical" evidence="2">
    <location>
        <begin position="202"/>
        <end position="222"/>
    </location>
</feature>
<feature type="transmembrane region" description="Helical" evidence="2">
    <location>
        <begin position="389"/>
        <end position="410"/>
    </location>
</feature>
<dbReference type="InterPro" id="IPR002656">
    <property type="entry name" value="Acyl_transf_3_dom"/>
</dbReference>
<feature type="transmembrane region" description="Helical" evidence="2">
    <location>
        <begin position="99"/>
        <end position="118"/>
    </location>
</feature>
<feature type="domain" description="Acyltransferase 3" evidence="3">
    <location>
        <begin position="67"/>
        <end position="403"/>
    </location>
</feature>
<keyword evidence="2" id="KW-0812">Transmembrane</keyword>
<evidence type="ECO:0000313" key="5">
    <source>
        <dbReference type="Proteomes" id="UP000316343"/>
    </source>
</evidence>
<dbReference type="InterPro" id="IPR050879">
    <property type="entry name" value="Acyltransferase_3"/>
</dbReference>
<keyword evidence="5" id="KW-1185">Reference proteome</keyword>
<feature type="transmembrane region" description="Helical" evidence="2">
    <location>
        <begin position="305"/>
        <end position="321"/>
    </location>
</feature>
<feature type="transmembrane region" description="Helical" evidence="2">
    <location>
        <begin position="229"/>
        <end position="247"/>
    </location>
</feature>
<comment type="caution">
    <text evidence="4">The sequence shown here is derived from an EMBL/GenBank/DDBJ whole genome shotgun (WGS) entry which is preliminary data.</text>
</comment>
<name>A0A547P9H0_9SPHN</name>
<keyword evidence="4" id="KW-0808">Transferase</keyword>
<protein>
    <submittedName>
        <fullName evidence="4">Acyltransferase</fullName>
    </submittedName>
</protein>
<evidence type="ECO:0000259" key="3">
    <source>
        <dbReference type="Pfam" id="PF01757"/>
    </source>
</evidence>
<feature type="transmembrane region" description="Helical" evidence="2">
    <location>
        <begin position="139"/>
        <end position="160"/>
    </location>
</feature>
<dbReference type="OrthoDB" id="9796461at2"/>
<proteinExistence type="predicted"/>
<dbReference type="GO" id="GO:0016747">
    <property type="term" value="F:acyltransferase activity, transferring groups other than amino-acyl groups"/>
    <property type="evidence" value="ECO:0007669"/>
    <property type="project" value="InterPro"/>
</dbReference>
<dbReference type="AlphaFoldDB" id="A0A547P9H0"/>
<evidence type="ECO:0000313" key="4">
    <source>
        <dbReference type="EMBL" id="TRD10779.1"/>
    </source>
</evidence>
<dbReference type="GO" id="GO:0016020">
    <property type="term" value="C:membrane"/>
    <property type="evidence" value="ECO:0007669"/>
    <property type="project" value="TreeGrafter"/>
</dbReference>